<evidence type="ECO:0000256" key="1">
    <source>
        <dbReference type="ARBA" id="ARBA00010688"/>
    </source>
</evidence>
<evidence type="ECO:0000256" key="2">
    <source>
        <dbReference type="ARBA" id="ARBA00022679"/>
    </source>
</evidence>
<evidence type="ECO:0000259" key="4">
    <source>
        <dbReference type="Pfam" id="PF00294"/>
    </source>
</evidence>
<dbReference type="EMBL" id="CP045490">
    <property type="protein sequence ID" value="QFU84788.1"/>
    <property type="molecule type" value="Genomic_DNA"/>
</dbReference>
<dbReference type="Gene3D" id="3.40.1190.20">
    <property type="match status" value="1"/>
</dbReference>
<dbReference type="Proteomes" id="UP000326170">
    <property type="component" value="Plasmid unnamed2"/>
</dbReference>
<dbReference type="NCBIfam" id="NF041332">
    <property type="entry name" value="KDG_KDGal_kin_Halo"/>
    <property type="match status" value="1"/>
</dbReference>
<dbReference type="AlphaFoldDB" id="A0A5P9P9J4"/>
<dbReference type="InterPro" id="IPR029056">
    <property type="entry name" value="Ribokinase-like"/>
</dbReference>
<dbReference type="InterPro" id="IPR052700">
    <property type="entry name" value="Carb_kinase_PfkB-like"/>
</dbReference>
<proteinExistence type="inferred from homology"/>
<gene>
    <name evidence="5" type="ORF">GCU68_19980</name>
</gene>
<feature type="domain" description="Carbohydrate kinase PfkB" evidence="4">
    <location>
        <begin position="1"/>
        <end position="295"/>
    </location>
</feature>
<dbReference type="KEGG" id="nas:GCU68_19980"/>
<geneLocation type="plasmid" evidence="5 6">
    <name>unnamed2</name>
</geneLocation>
<dbReference type="GeneID" id="42303340"/>
<comment type="similarity">
    <text evidence="1">Belongs to the carbohydrate kinase PfkB family.</text>
</comment>
<dbReference type="InterPro" id="IPR011611">
    <property type="entry name" value="PfkB_dom"/>
</dbReference>
<sequence length="318" mass="34293">MASLVTFGETMLRLSPPNGTRLETATELDFRSAGAESNVAIAASALGTSAVWLSKLPDSPLGRKVTRDVRSHGVDPHVTWSDDGRQGTYYLEFGAPPRQIDVIYDRADAAVTTATPDELAVERIRDAEVFFTSGITPALSETLCTTTRALLEEARATETTTAFDLNYRSKLWTAESARETYEELFDLVDLLFVPERDAREVLNIEGSAEMIGKQLRDRHEPATVVVTRGENGALAVDKTGVVEQPVYEAETVDPIGTGDAFVGGYLTRHLEGGSTASALAYGAATAALKRTVEGDHFVGTRSEVDAFVDDGTKDGISR</sequence>
<name>A0A5P9P9J4_9EURY</name>
<dbReference type="PANTHER" id="PTHR43320">
    <property type="entry name" value="SUGAR KINASE"/>
    <property type="match status" value="1"/>
</dbReference>
<dbReference type="PRINTS" id="PR00990">
    <property type="entry name" value="RIBOKINASE"/>
</dbReference>
<dbReference type="RefSeq" id="WP_152944347.1">
    <property type="nucleotide sequence ID" value="NZ_CP045490.1"/>
</dbReference>
<keyword evidence="5" id="KW-0614">Plasmid</keyword>
<evidence type="ECO:0000313" key="6">
    <source>
        <dbReference type="Proteomes" id="UP000326170"/>
    </source>
</evidence>
<organism evidence="5 6">
    <name type="scientific">Natronorubrum aibiense</name>
    <dbReference type="NCBI Taxonomy" id="348826"/>
    <lineage>
        <taxon>Archaea</taxon>
        <taxon>Methanobacteriati</taxon>
        <taxon>Methanobacteriota</taxon>
        <taxon>Stenosarchaea group</taxon>
        <taxon>Halobacteria</taxon>
        <taxon>Halobacteriales</taxon>
        <taxon>Natrialbaceae</taxon>
        <taxon>Natronorubrum</taxon>
    </lineage>
</organism>
<dbReference type="OrthoDB" id="96179at2157"/>
<keyword evidence="3 5" id="KW-0418">Kinase</keyword>
<dbReference type="InterPro" id="IPR054871">
    <property type="entry name" value="KDG_KDGal_kin_Halo"/>
</dbReference>
<dbReference type="SUPFAM" id="SSF53613">
    <property type="entry name" value="Ribokinase-like"/>
    <property type="match status" value="1"/>
</dbReference>
<keyword evidence="6" id="KW-1185">Reference proteome</keyword>
<evidence type="ECO:0000313" key="5">
    <source>
        <dbReference type="EMBL" id="QFU84788.1"/>
    </source>
</evidence>
<accession>A0A5P9P9J4</accession>
<evidence type="ECO:0000256" key="3">
    <source>
        <dbReference type="ARBA" id="ARBA00022777"/>
    </source>
</evidence>
<dbReference type="Pfam" id="PF00294">
    <property type="entry name" value="PfkB"/>
    <property type="match status" value="1"/>
</dbReference>
<reference evidence="5 6" key="1">
    <citation type="journal article" date="2007" name="Int. J. Syst. Evol. Microbiol.">
        <title>Natronorubrum sulfidifaciens sp. nov., an extremely haloalkaliphilic archaeon isolated from Aiding salt lake in Xin-Jiang, China.</title>
        <authorList>
            <person name="Cui H.L."/>
            <person name="Tohty D."/>
            <person name="Liu H.C."/>
            <person name="Liu S.J."/>
            <person name="Oren A."/>
            <person name="Zhou P.J."/>
        </authorList>
    </citation>
    <scope>NUCLEOTIDE SEQUENCE [LARGE SCALE GENOMIC DNA]</scope>
    <source>
        <strain evidence="5 6">7-3</strain>
        <plasmid evidence="5">unnamed2</plasmid>
    </source>
</reference>
<dbReference type="PANTHER" id="PTHR43320:SF2">
    <property type="entry name" value="2-DEHYDRO-3-DEOXYGLUCONOKINASE_2-DEHYDRO-3-DEOXYGALACTONOKINASE"/>
    <property type="match status" value="1"/>
</dbReference>
<dbReference type="GO" id="GO:0016301">
    <property type="term" value="F:kinase activity"/>
    <property type="evidence" value="ECO:0007669"/>
    <property type="project" value="UniProtKB-KW"/>
</dbReference>
<dbReference type="CDD" id="cd01166">
    <property type="entry name" value="KdgK"/>
    <property type="match status" value="1"/>
</dbReference>
<dbReference type="InterPro" id="IPR002139">
    <property type="entry name" value="Ribo/fructo_kinase"/>
</dbReference>
<protein>
    <submittedName>
        <fullName evidence="5">Sugar kinase</fullName>
    </submittedName>
</protein>
<keyword evidence="2" id="KW-0808">Transferase</keyword>